<dbReference type="AlphaFoldDB" id="A0A6S7IPH6"/>
<dbReference type="Proteomes" id="UP001152795">
    <property type="component" value="Unassembled WGS sequence"/>
</dbReference>
<accession>A0A6S7IPH6</accession>
<name>A0A6S7IPH6_PARCT</name>
<keyword evidence="2" id="KW-1185">Reference proteome</keyword>
<evidence type="ECO:0000313" key="2">
    <source>
        <dbReference type="Proteomes" id="UP001152795"/>
    </source>
</evidence>
<dbReference type="EMBL" id="CACRXK020010472">
    <property type="protein sequence ID" value="CAB4019463.1"/>
    <property type="molecule type" value="Genomic_DNA"/>
</dbReference>
<gene>
    <name evidence="1" type="ORF">PACLA_8A003696</name>
</gene>
<reference evidence="1" key="1">
    <citation type="submission" date="2020-04" db="EMBL/GenBank/DDBJ databases">
        <authorList>
            <person name="Alioto T."/>
            <person name="Alioto T."/>
            <person name="Gomez Garrido J."/>
        </authorList>
    </citation>
    <scope>NUCLEOTIDE SEQUENCE</scope>
    <source>
        <strain evidence="1">A484AB</strain>
    </source>
</reference>
<evidence type="ECO:0000313" key="1">
    <source>
        <dbReference type="EMBL" id="CAB4019463.1"/>
    </source>
</evidence>
<dbReference type="InterPro" id="IPR029063">
    <property type="entry name" value="SAM-dependent_MTases_sf"/>
</dbReference>
<sequence length="350" mass="40239">MELKGQRASKKCLQSGILHLDLPYYKLKCMRGSLTEEKLKSVITEVIAKEKSLHEMEAEFVRLKEMRALQNFFIRHSNCESWKEAQERFPLFTTEEKLQGFRGDVIHGKCKERFLSFMHRVMATEFADRENPASKMVELLTVDCLAELSPTLTAEIPLFSGSELVFLDVPKDWTQEDLKHFLKIIKGIDIRNNVRETRYVMFPVTNPTKIQMKQVNMMASVLDEMQLGWAIAYYQYSSTTPKEQCLLTNSTFPFLVTRTSKIVKSNNHFSVPEDIAIKERDSGMVYKRQKPVKLYEELLEVLKADKSQHVIDACSGVASCAVACLSKDIKCVVLEKSAIKARLISQRLKH</sequence>
<protein>
    <submittedName>
        <fullName evidence="1">Uncharacterized protein</fullName>
    </submittedName>
</protein>
<comment type="caution">
    <text evidence="1">The sequence shown here is derived from an EMBL/GenBank/DDBJ whole genome shotgun (WGS) entry which is preliminary data.</text>
</comment>
<dbReference type="SUPFAM" id="SSF53335">
    <property type="entry name" value="S-adenosyl-L-methionine-dependent methyltransferases"/>
    <property type="match status" value="1"/>
</dbReference>
<organism evidence="1 2">
    <name type="scientific">Paramuricea clavata</name>
    <name type="common">Red gorgonian</name>
    <name type="synonym">Violescent sea-whip</name>
    <dbReference type="NCBI Taxonomy" id="317549"/>
    <lineage>
        <taxon>Eukaryota</taxon>
        <taxon>Metazoa</taxon>
        <taxon>Cnidaria</taxon>
        <taxon>Anthozoa</taxon>
        <taxon>Octocorallia</taxon>
        <taxon>Malacalcyonacea</taxon>
        <taxon>Plexauridae</taxon>
        <taxon>Paramuricea</taxon>
    </lineage>
</organism>
<dbReference type="Gene3D" id="3.40.50.150">
    <property type="entry name" value="Vaccinia Virus protein VP39"/>
    <property type="match status" value="1"/>
</dbReference>
<proteinExistence type="predicted"/>